<dbReference type="Proteomes" id="UP000327013">
    <property type="component" value="Chromosome 5"/>
</dbReference>
<reference evidence="5 6" key="1">
    <citation type="submission" date="2019-06" db="EMBL/GenBank/DDBJ databases">
        <title>A chromosomal-level reference genome of Carpinus fangiana (Coryloideae, Betulaceae).</title>
        <authorList>
            <person name="Yang X."/>
            <person name="Wang Z."/>
            <person name="Zhang L."/>
            <person name="Hao G."/>
            <person name="Liu J."/>
            <person name="Yang Y."/>
        </authorList>
    </citation>
    <scope>NUCLEOTIDE SEQUENCE [LARGE SCALE GENOMIC DNA]</scope>
    <source>
        <strain evidence="5">Cfa_2016G</strain>
        <tissue evidence="5">Leaf</tissue>
    </source>
</reference>
<dbReference type="PRINTS" id="PR00682">
    <property type="entry name" value="IPNSYNTHASE"/>
</dbReference>
<evidence type="ECO:0000256" key="3">
    <source>
        <dbReference type="RuleBase" id="RU003682"/>
    </source>
</evidence>
<dbReference type="Gene3D" id="2.60.120.330">
    <property type="entry name" value="B-lactam Antibiotic, Isopenicillin N Synthase, Chain"/>
    <property type="match status" value="1"/>
</dbReference>
<dbReference type="InterPro" id="IPR026992">
    <property type="entry name" value="DIOX_N"/>
</dbReference>
<dbReference type="PROSITE" id="PS51471">
    <property type="entry name" value="FE2OG_OXY"/>
    <property type="match status" value="1"/>
</dbReference>
<feature type="domain" description="Fe2OG dioxygenase" evidence="4">
    <location>
        <begin position="192"/>
        <end position="292"/>
    </location>
</feature>
<evidence type="ECO:0000256" key="1">
    <source>
        <dbReference type="ARBA" id="ARBA00022723"/>
    </source>
</evidence>
<accession>A0A5N6R939</accession>
<organism evidence="5 6">
    <name type="scientific">Carpinus fangiana</name>
    <dbReference type="NCBI Taxonomy" id="176857"/>
    <lineage>
        <taxon>Eukaryota</taxon>
        <taxon>Viridiplantae</taxon>
        <taxon>Streptophyta</taxon>
        <taxon>Embryophyta</taxon>
        <taxon>Tracheophyta</taxon>
        <taxon>Spermatophyta</taxon>
        <taxon>Magnoliopsida</taxon>
        <taxon>eudicotyledons</taxon>
        <taxon>Gunneridae</taxon>
        <taxon>Pentapetalae</taxon>
        <taxon>rosids</taxon>
        <taxon>fabids</taxon>
        <taxon>Fagales</taxon>
        <taxon>Betulaceae</taxon>
        <taxon>Carpinus</taxon>
    </lineage>
</organism>
<evidence type="ECO:0000313" key="5">
    <source>
        <dbReference type="EMBL" id="KAE8056384.1"/>
    </source>
</evidence>
<dbReference type="InterPro" id="IPR027443">
    <property type="entry name" value="IPNS-like_sf"/>
</dbReference>
<dbReference type="GO" id="GO:0016491">
    <property type="term" value="F:oxidoreductase activity"/>
    <property type="evidence" value="ECO:0007669"/>
    <property type="project" value="UniProtKB-KW"/>
</dbReference>
<dbReference type="InterPro" id="IPR050231">
    <property type="entry name" value="Iron_ascorbate_oxido_reductase"/>
</dbReference>
<protein>
    <recommendedName>
        <fullName evidence="4">Fe2OG dioxygenase domain-containing protein</fullName>
    </recommendedName>
</protein>
<dbReference type="GO" id="GO:0046872">
    <property type="term" value="F:metal ion binding"/>
    <property type="evidence" value="ECO:0007669"/>
    <property type="project" value="UniProtKB-KW"/>
</dbReference>
<keyword evidence="2 3" id="KW-0408">Iron</keyword>
<sequence length="339" mass="38444">MSESEVTMNLELETYPPLFRQLNNQSRTHGKVIEPVGEPELPMPVIDLHCLSPEELGGACRDWGLFRLVNHGVPSTLLRQLHEHAKELFSLSFECKKEIFCSPSSYLWGTTATSTSGAALLTGPQNIHWVEGFHFPLGQLSQLQTQDPTLASFRLLLEEYGKHLARLGRTIFKTMAMELNLDPGESETHLDESTGFLRVYRYPLRSMANSAWGIEVHTDSSVLTILNQYEVGGLEILKDNQWLQVKPTSDTLIVNLGDMMQAISNDEYKSVKHRVRLNKDRERISMGYFVFPKEDSVIRSSKYKPFTHGDFRAQVQQDLKTLGFKVGLEKFKLTHASSS</sequence>
<evidence type="ECO:0000313" key="6">
    <source>
        <dbReference type="Proteomes" id="UP000327013"/>
    </source>
</evidence>
<dbReference type="AlphaFoldDB" id="A0A5N6R939"/>
<proteinExistence type="inferred from homology"/>
<keyword evidence="6" id="KW-1185">Reference proteome</keyword>
<dbReference type="EMBL" id="CM017325">
    <property type="protein sequence ID" value="KAE8056384.1"/>
    <property type="molecule type" value="Genomic_DNA"/>
</dbReference>
<dbReference type="PANTHER" id="PTHR47990">
    <property type="entry name" value="2-OXOGLUTARATE (2OG) AND FE(II)-DEPENDENT OXYGENASE SUPERFAMILY PROTEIN-RELATED"/>
    <property type="match status" value="1"/>
</dbReference>
<dbReference type="InterPro" id="IPR044861">
    <property type="entry name" value="IPNS-like_FE2OG_OXY"/>
</dbReference>
<gene>
    <name evidence="5" type="ORF">FH972_013162</name>
</gene>
<keyword evidence="3" id="KW-0560">Oxidoreductase</keyword>
<dbReference type="InterPro" id="IPR005123">
    <property type="entry name" value="Oxoglu/Fe-dep_dioxygenase_dom"/>
</dbReference>
<comment type="similarity">
    <text evidence="3">Belongs to the iron/ascorbate-dependent oxidoreductase family.</text>
</comment>
<evidence type="ECO:0000259" key="4">
    <source>
        <dbReference type="PROSITE" id="PS51471"/>
    </source>
</evidence>
<dbReference type="SUPFAM" id="SSF51197">
    <property type="entry name" value="Clavaminate synthase-like"/>
    <property type="match status" value="1"/>
</dbReference>
<evidence type="ECO:0000256" key="2">
    <source>
        <dbReference type="ARBA" id="ARBA00023004"/>
    </source>
</evidence>
<dbReference type="OrthoDB" id="288590at2759"/>
<keyword evidence="1 3" id="KW-0479">Metal-binding</keyword>
<dbReference type="Pfam" id="PF03171">
    <property type="entry name" value="2OG-FeII_Oxy"/>
    <property type="match status" value="1"/>
</dbReference>
<name>A0A5N6R939_9ROSI</name>
<dbReference type="Pfam" id="PF14226">
    <property type="entry name" value="DIOX_N"/>
    <property type="match status" value="1"/>
</dbReference>